<gene>
    <name evidence="2" type="ORF">RVR_4667</name>
</gene>
<evidence type="ECO:0000256" key="1">
    <source>
        <dbReference type="SAM" id="MobiDB-lite"/>
    </source>
</evidence>
<feature type="region of interest" description="Disordered" evidence="1">
    <location>
        <begin position="655"/>
        <end position="694"/>
    </location>
</feature>
<feature type="compositionally biased region" description="Low complexity" evidence="1">
    <location>
        <begin position="658"/>
        <end position="679"/>
    </location>
</feature>
<reference evidence="2 3" key="3">
    <citation type="journal article" date="2011" name="Nat. Chem. Biol.">
        <title>Reveromycin A biosynthesis uses RevG and RevJ for stereospecific spiroacetal formation.</title>
        <authorList>
            <person name="Takahashi S."/>
            <person name="Toyoda A."/>
            <person name="Sekiyama Y."/>
            <person name="Takagi H."/>
            <person name="Nogawa T."/>
            <person name="Uramoto M."/>
            <person name="Suzuki R."/>
            <person name="Koshino H."/>
            <person name="Kumano T."/>
            <person name="Panthee S."/>
            <person name="Dairi T."/>
            <person name="Ishikawa J."/>
            <person name="Ikeda H."/>
            <person name="Sakaki Y."/>
            <person name="Osada H."/>
        </authorList>
    </citation>
    <scope>NUCLEOTIDE SEQUENCE [LARGE SCALE GENOMIC DNA]</scope>
    <source>
        <strain evidence="2 3">SN-593</strain>
    </source>
</reference>
<name>A0A7U3UTB9_9ACTN</name>
<dbReference type="Proteomes" id="UP000595703">
    <property type="component" value="Chromosome"/>
</dbReference>
<evidence type="ECO:0000313" key="2">
    <source>
        <dbReference type="EMBL" id="BBA98477.1"/>
    </source>
</evidence>
<reference evidence="2 3" key="2">
    <citation type="journal article" date="2011" name="J. Antibiot.">
        <title>Furaquinocins I and J: novel polyketide isoprenoid hybrid compounds from Streptomyces reveromyceticus SN-593.</title>
        <authorList>
            <person name="Panthee S."/>
            <person name="Takahashi S."/>
            <person name="Takagi H."/>
            <person name="Nogawa T."/>
            <person name="Oowada E."/>
            <person name="Uramoto M."/>
            <person name="Osada H."/>
        </authorList>
    </citation>
    <scope>NUCLEOTIDE SEQUENCE [LARGE SCALE GENOMIC DNA]</scope>
    <source>
        <strain evidence="2 3">SN-593</strain>
    </source>
</reference>
<dbReference type="KEGG" id="arev:RVR_4667"/>
<proteinExistence type="predicted"/>
<accession>A0A7U3UTB9</accession>
<sequence length="694" mass="74226">MSGEGEPPEVGVHLEAGASDHATVTQVAGDYEEHHHTYVRGWQYLGAVRVDEAEAALVEQTYVHADTEAGQERQVERAVRLLKRPSGQHNVVVLTGAAETGRRTTALRILRDAGVKGKDIHSLALDWDRPRTEQIPYTPNAGFLLDLSGYSTLPADFYQGLGGYQKDAAACGAFLVVLATANTWRPGTLTSVPRIEHTQPPAIQVARAHLRHYNAGRLAWLSDDSELAGLLGPTASPTAAVRLTRIIANEPTDDPAAAKSQFDNWHDYLADWFKKYEGTENLRDRALLIATALLEGLPADVVMTAADRLFDQVKGVLPLGGPLAGPDLETRLEVIGAEQAGSDALSLSKARHGLHESVLSHVWKQRPLLREVLLRWASDITAPGDIAAKYREQVAEAITRLATAPGGQSVLRIVTEWTSMGNDAYRRLAVGVLESTATHPGIGVSVRKYLYDAAKQKRLSESLATTIAEVCAGSLGRAYPRVALTRLRLLASHPDQRGAAAVARAIRALAAETALRDLVLGEIVDWAENDNAVIRQAGATAFLALTSLTGEAPIALSLVAEADTNDREGEDSLFARGWRAAWNHEATADRAKESLAAWLDSPAVSDKHCLDIAEAVLSGNLRDAGVSDLLVGERGVITETGHRRRPILLERLLPEPAPSTISAPASSAPAPAQPLAAAPGLATNGSEKPDAPSA</sequence>
<reference evidence="2 3" key="4">
    <citation type="journal article" date="2020" name="Sci. Rep.">
        <title>beta-carboline chemical signals induce reveromycin production through a LuxR family regulator in Streptomyces sp. SN-593.</title>
        <authorList>
            <person name="Panthee S."/>
            <person name="Kito N."/>
            <person name="Hayashi T."/>
            <person name="Shimizu T."/>
            <person name="Ishikawa J."/>
            <person name="Hamamoto H."/>
            <person name="Osada H."/>
            <person name="Takahashi S."/>
        </authorList>
    </citation>
    <scope>NUCLEOTIDE SEQUENCE [LARGE SCALE GENOMIC DNA]</scope>
    <source>
        <strain evidence="2 3">SN-593</strain>
    </source>
</reference>
<protein>
    <submittedName>
        <fullName evidence="2">Uncharacterized protein</fullName>
    </submittedName>
</protein>
<dbReference type="EMBL" id="AP018365">
    <property type="protein sequence ID" value="BBA98477.1"/>
    <property type="molecule type" value="Genomic_DNA"/>
</dbReference>
<dbReference type="AlphaFoldDB" id="A0A7U3UTB9"/>
<evidence type="ECO:0000313" key="3">
    <source>
        <dbReference type="Proteomes" id="UP000595703"/>
    </source>
</evidence>
<organism evidence="2 3">
    <name type="scientific">Actinacidiphila reveromycinica</name>
    <dbReference type="NCBI Taxonomy" id="659352"/>
    <lineage>
        <taxon>Bacteria</taxon>
        <taxon>Bacillati</taxon>
        <taxon>Actinomycetota</taxon>
        <taxon>Actinomycetes</taxon>
        <taxon>Kitasatosporales</taxon>
        <taxon>Streptomycetaceae</taxon>
        <taxon>Actinacidiphila</taxon>
    </lineage>
</organism>
<keyword evidence="3" id="KW-1185">Reference proteome</keyword>
<reference evidence="2 3" key="1">
    <citation type="journal article" date="2010" name="J. Bacteriol.">
        <title>Biochemical characterization of a novel indole prenyltransferase from Streptomyces sp. SN-593.</title>
        <authorList>
            <person name="Takahashi S."/>
            <person name="Takagi H."/>
            <person name="Toyoda A."/>
            <person name="Uramoto M."/>
            <person name="Nogawa T."/>
            <person name="Ueki M."/>
            <person name="Sakaki Y."/>
            <person name="Osada H."/>
        </authorList>
    </citation>
    <scope>NUCLEOTIDE SEQUENCE [LARGE SCALE GENOMIC DNA]</scope>
    <source>
        <strain evidence="2 3">SN-593</strain>
    </source>
</reference>